<evidence type="ECO:0000256" key="2">
    <source>
        <dbReference type="ARBA" id="ARBA00004065"/>
    </source>
</evidence>
<feature type="binding site" evidence="11">
    <location>
        <position position="141"/>
    </location>
    <ligand>
        <name>Mg(2+)</name>
        <dbReference type="ChEBI" id="CHEBI:18420"/>
        <label>2</label>
    </ligand>
</feature>
<dbReference type="OrthoDB" id="7845843at2"/>
<keyword evidence="11" id="KW-0963">Cytoplasm</keyword>
<dbReference type="InterPro" id="IPR022892">
    <property type="entry name" value="RNaseHI"/>
</dbReference>
<dbReference type="InterPro" id="IPR050092">
    <property type="entry name" value="RNase_H"/>
</dbReference>
<evidence type="ECO:0000256" key="8">
    <source>
        <dbReference type="ARBA" id="ARBA00022759"/>
    </source>
</evidence>
<feature type="binding site" evidence="11">
    <location>
        <position position="9"/>
    </location>
    <ligand>
        <name>Mg(2+)</name>
        <dbReference type="ChEBI" id="CHEBI:18420"/>
        <label>2</label>
    </ligand>
</feature>
<comment type="function">
    <text evidence="2 11">Endonuclease that specifically degrades the RNA of RNA-DNA hybrids.</text>
</comment>
<evidence type="ECO:0000256" key="3">
    <source>
        <dbReference type="ARBA" id="ARBA00005300"/>
    </source>
</evidence>
<dbReference type="SUPFAM" id="SSF53098">
    <property type="entry name" value="Ribonuclease H-like"/>
    <property type="match status" value="1"/>
</dbReference>
<dbReference type="Proteomes" id="UP000190140">
    <property type="component" value="Unassembled WGS sequence"/>
</dbReference>
<evidence type="ECO:0000256" key="7">
    <source>
        <dbReference type="ARBA" id="ARBA00022723"/>
    </source>
</evidence>
<dbReference type="STRING" id="29349.CLOTH_09930"/>
<feature type="binding site" evidence="11">
    <location>
        <position position="9"/>
    </location>
    <ligand>
        <name>Mg(2+)</name>
        <dbReference type="ChEBI" id="CHEBI:18420"/>
        <label>1</label>
    </ligand>
</feature>
<evidence type="ECO:0000256" key="4">
    <source>
        <dbReference type="ARBA" id="ARBA00011245"/>
    </source>
</evidence>
<feature type="domain" description="RNase H type-1" evidence="12">
    <location>
        <begin position="1"/>
        <end position="149"/>
    </location>
</feature>
<evidence type="ECO:0000256" key="9">
    <source>
        <dbReference type="ARBA" id="ARBA00022801"/>
    </source>
</evidence>
<dbReference type="RefSeq" id="WP_079411782.1">
    <property type="nucleotide sequence ID" value="NZ_MZGW01000003.1"/>
</dbReference>
<accession>A0A1V4I869</accession>
<dbReference type="InterPro" id="IPR002156">
    <property type="entry name" value="RNaseH_domain"/>
</dbReference>
<evidence type="ECO:0000259" key="12">
    <source>
        <dbReference type="PROSITE" id="PS50879"/>
    </source>
</evidence>
<dbReference type="Pfam" id="PF00075">
    <property type="entry name" value="RNase_H"/>
    <property type="match status" value="1"/>
</dbReference>
<evidence type="ECO:0000256" key="5">
    <source>
        <dbReference type="ARBA" id="ARBA00012180"/>
    </source>
</evidence>
<comment type="subunit">
    <text evidence="4 11">Monomer.</text>
</comment>
<dbReference type="EMBL" id="MZGW01000003">
    <property type="protein sequence ID" value="OPJ55815.1"/>
    <property type="molecule type" value="Genomic_DNA"/>
</dbReference>
<dbReference type="PROSITE" id="PS50879">
    <property type="entry name" value="RNASE_H_1"/>
    <property type="match status" value="1"/>
</dbReference>
<proteinExistence type="inferred from homology"/>
<name>A0A1V4I869_9FIRM</name>
<reference evidence="13 14" key="1">
    <citation type="submission" date="2017-03" db="EMBL/GenBank/DDBJ databases">
        <title>Genome sequence of Clostridium thermoalcaliphilum DSM 7309.</title>
        <authorList>
            <person name="Poehlein A."/>
            <person name="Daniel R."/>
        </authorList>
    </citation>
    <scope>NUCLEOTIDE SEQUENCE [LARGE SCALE GENOMIC DNA]</scope>
    <source>
        <strain evidence="13 14">DSM 7309</strain>
    </source>
</reference>
<evidence type="ECO:0000256" key="10">
    <source>
        <dbReference type="ARBA" id="ARBA00022842"/>
    </source>
</evidence>
<protein>
    <recommendedName>
        <fullName evidence="5 11">Ribonuclease H</fullName>
        <shortName evidence="11">RNase H</shortName>
        <ecNumber evidence="5 11">3.1.26.4</ecNumber>
    </recommendedName>
</protein>
<dbReference type="InterPro" id="IPR012337">
    <property type="entry name" value="RNaseH-like_sf"/>
</dbReference>
<dbReference type="EC" id="3.1.26.4" evidence="5 11"/>
<sequence>MDEIVIYTDGACLGNPDGPGGYGAVLICKIGDKEHKKELSGGFNKTTNNRMELMAVIVALEALKRPCNVTLYSDSKYIVDAINLGWVMKWKRNSWYKDAKKKEKAKNVDLWIRLLKAMENHNVKFEWVKGHAGNWGNELCDKLASSAALGEDLPIDVREE</sequence>
<evidence type="ECO:0000256" key="11">
    <source>
        <dbReference type="HAMAP-Rule" id="MF_00042"/>
    </source>
</evidence>
<dbReference type="HAMAP" id="MF_00042">
    <property type="entry name" value="RNase_H"/>
    <property type="match status" value="1"/>
</dbReference>
<gene>
    <name evidence="11 13" type="primary">rnhA</name>
    <name evidence="13" type="ORF">CLOTH_09930</name>
</gene>
<dbReference type="FunFam" id="3.30.420.10:FF:000089">
    <property type="entry name" value="Ribonuclease H"/>
    <property type="match status" value="1"/>
</dbReference>
<evidence type="ECO:0000313" key="13">
    <source>
        <dbReference type="EMBL" id="OPJ55815.1"/>
    </source>
</evidence>
<dbReference type="InterPro" id="IPR036397">
    <property type="entry name" value="RNaseH_sf"/>
</dbReference>
<evidence type="ECO:0000256" key="1">
    <source>
        <dbReference type="ARBA" id="ARBA00000077"/>
    </source>
</evidence>
<comment type="catalytic activity">
    <reaction evidence="1 11">
        <text>Endonucleolytic cleavage to 5'-phosphomonoester.</text>
        <dbReference type="EC" id="3.1.26.4"/>
    </reaction>
</comment>
<dbReference type="Gene3D" id="3.30.420.10">
    <property type="entry name" value="Ribonuclease H-like superfamily/Ribonuclease H"/>
    <property type="match status" value="1"/>
</dbReference>
<dbReference type="GO" id="GO:0003676">
    <property type="term" value="F:nucleic acid binding"/>
    <property type="evidence" value="ECO:0007669"/>
    <property type="project" value="InterPro"/>
</dbReference>
<comment type="subcellular location">
    <subcellularLocation>
        <location evidence="11">Cytoplasm</location>
    </subcellularLocation>
</comment>
<comment type="cofactor">
    <cofactor evidence="11">
        <name>Mg(2+)</name>
        <dbReference type="ChEBI" id="CHEBI:18420"/>
    </cofactor>
    <text evidence="11">Binds 1 Mg(2+) ion per subunit. May bind a second metal ion at a regulatory site, or after substrate binding.</text>
</comment>
<dbReference type="AlphaFoldDB" id="A0A1V4I869"/>
<evidence type="ECO:0000256" key="6">
    <source>
        <dbReference type="ARBA" id="ARBA00022722"/>
    </source>
</evidence>
<dbReference type="GO" id="GO:0004523">
    <property type="term" value="F:RNA-DNA hybrid ribonuclease activity"/>
    <property type="evidence" value="ECO:0007669"/>
    <property type="project" value="UniProtKB-UniRule"/>
</dbReference>
<comment type="similarity">
    <text evidence="3 11">Belongs to the RNase H family.</text>
</comment>
<dbReference type="GO" id="GO:0000287">
    <property type="term" value="F:magnesium ion binding"/>
    <property type="evidence" value="ECO:0007669"/>
    <property type="project" value="UniProtKB-UniRule"/>
</dbReference>
<evidence type="ECO:0000313" key="14">
    <source>
        <dbReference type="Proteomes" id="UP000190140"/>
    </source>
</evidence>
<dbReference type="GO" id="GO:0005737">
    <property type="term" value="C:cytoplasm"/>
    <property type="evidence" value="ECO:0007669"/>
    <property type="project" value="UniProtKB-SubCell"/>
</dbReference>
<keyword evidence="7 11" id="KW-0479">Metal-binding</keyword>
<keyword evidence="6 11" id="KW-0540">Nuclease</keyword>
<feature type="binding site" evidence="11">
    <location>
        <position position="74"/>
    </location>
    <ligand>
        <name>Mg(2+)</name>
        <dbReference type="ChEBI" id="CHEBI:18420"/>
        <label>1</label>
    </ligand>
</feature>
<comment type="caution">
    <text evidence="13">The sequence shown here is derived from an EMBL/GenBank/DDBJ whole genome shotgun (WGS) entry which is preliminary data.</text>
</comment>
<dbReference type="GO" id="GO:0043137">
    <property type="term" value="P:DNA replication, removal of RNA primer"/>
    <property type="evidence" value="ECO:0007669"/>
    <property type="project" value="TreeGrafter"/>
</dbReference>
<keyword evidence="14" id="KW-1185">Reference proteome</keyword>
<keyword evidence="9 11" id="KW-0378">Hydrolase</keyword>
<dbReference type="PANTHER" id="PTHR10642:SF26">
    <property type="entry name" value="RIBONUCLEASE H1"/>
    <property type="match status" value="1"/>
</dbReference>
<dbReference type="NCBIfam" id="NF001236">
    <property type="entry name" value="PRK00203.1"/>
    <property type="match status" value="1"/>
</dbReference>
<keyword evidence="8 11" id="KW-0255">Endonuclease</keyword>
<feature type="binding site" evidence="11">
    <location>
        <position position="52"/>
    </location>
    <ligand>
        <name>Mg(2+)</name>
        <dbReference type="ChEBI" id="CHEBI:18420"/>
        <label>1</label>
    </ligand>
</feature>
<dbReference type="CDD" id="cd09278">
    <property type="entry name" value="RNase_HI_prokaryote_like"/>
    <property type="match status" value="1"/>
</dbReference>
<dbReference type="PANTHER" id="PTHR10642">
    <property type="entry name" value="RIBONUCLEASE H1"/>
    <property type="match status" value="1"/>
</dbReference>
<keyword evidence="10 11" id="KW-0460">Magnesium</keyword>
<organism evidence="13 14">
    <name type="scientific">Alkalithermobacter paradoxus</name>
    <dbReference type="NCBI Taxonomy" id="29349"/>
    <lineage>
        <taxon>Bacteria</taxon>
        <taxon>Bacillati</taxon>
        <taxon>Bacillota</taxon>
        <taxon>Clostridia</taxon>
        <taxon>Peptostreptococcales</taxon>
        <taxon>Tepidibacteraceae</taxon>
        <taxon>Alkalithermobacter</taxon>
    </lineage>
</organism>